<feature type="transmembrane region" description="Helical" evidence="1">
    <location>
        <begin position="117"/>
        <end position="137"/>
    </location>
</feature>
<reference evidence="2" key="1">
    <citation type="submission" date="2019-08" db="EMBL/GenBank/DDBJ databases">
        <authorList>
            <person name="Kucharzyk K."/>
            <person name="Murdoch R.W."/>
            <person name="Higgins S."/>
            <person name="Loffler F."/>
        </authorList>
    </citation>
    <scope>NUCLEOTIDE SEQUENCE</scope>
</reference>
<proteinExistence type="predicted"/>
<accession>A0A645D0V6</accession>
<protein>
    <submittedName>
        <fullName evidence="2">Uncharacterized protein</fullName>
    </submittedName>
</protein>
<feature type="transmembrane region" description="Helical" evidence="1">
    <location>
        <begin position="21"/>
        <end position="42"/>
    </location>
</feature>
<organism evidence="2">
    <name type="scientific">bioreactor metagenome</name>
    <dbReference type="NCBI Taxonomy" id="1076179"/>
    <lineage>
        <taxon>unclassified sequences</taxon>
        <taxon>metagenomes</taxon>
        <taxon>ecological metagenomes</taxon>
    </lineage>
</organism>
<gene>
    <name evidence="2" type="ORF">SDC9_130213</name>
</gene>
<name>A0A645D0V6_9ZZZZ</name>
<keyword evidence="1" id="KW-0812">Transmembrane</keyword>
<dbReference type="AlphaFoldDB" id="A0A645D0V6"/>
<sequence length="171" mass="19229">MNGRIQALKAELKHDWDELNLAAKSLVIIGAIQLGIIIYFSVIDVVSLQVSKNIEVIFRSSLASIFGFVLSSNTKNNNKKNMNNKSLGRKGQNEHKYEYKEVCERIRDFDYGNGNSVQIFIAFITTLVSAVVILVIYKNNIPTDTAILSQFRDFMCTSIGFLLGESKIRSD</sequence>
<evidence type="ECO:0000313" key="2">
    <source>
        <dbReference type="EMBL" id="MPM83150.1"/>
    </source>
</evidence>
<keyword evidence="1" id="KW-1133">Transmembrane helix</keyword>
<keyword evidence="1" id="KW-0472">Membrane</keyword>
<comment type="caution">
    <text evidence="2">The sequence shown here is derived from an EMBL/GenBank/DDBJ whole genome shotgun (WGS) entry which is preliminary data.</text>
</comment>
<dbReference type="EMBL" id="VSSQ01032020">
    <property type="protein sequence ID" value="MPM83150.1"/>
    <property type="molecule type" value="Genomic_DNA"/>
</dbReference>
<evidence type="ECO:0000256" key="1">
    <source>
        <dbReference type="SAM" id="Phobius"/>
    </source>
</evidence>